<evidence type="ECO:0008006" key="3">
    <source>
        <dbReference type="Google" id="ProtNLM"/>
    </source>
</evidence>
<dbReference type="Gene3D" id="1.20.1280.50">
    <property type="match status" value="1"/>
</dbReference>
<comment type="caution">
    <text evidence="1">The sequence shown here is derived from an EMBL/GenBank/DDBJ whole genome shotgun (WGS) entry which is preliminary data.</text>
</comment>
<accession>A0AAD6SQP7</accession>
<protein>
    <recommendedName>
        <fullName evidence="3">F-box domain-containing protein</fullName>
    </recommendedName>
</protein>
<dbReference type="Proteomes" id="UP001218188">
    <property type="component" value="Unassembled WGS sequence"/>
</dbReference>
<reference evidence="1" key="1">
    <citation type="submission" date="2023-03" db="EMBL/GenBank/DDBJ databases">
        <title>Massive genome expansion in bonnet fungi (Mycena s.s.) driven by repeated elements and novel gene families across ecological guilds.</title>
        <authorList>
            <consortium name="Lawrence Berkeley National Laboratory"/>
            <person name="Harder C.B."/>
            <person name="Miyauchi S."/>
            <person name="Viragh M."/>
            <person name="Kuo A."/>
            <person name="Thoen E."/>
            <person name="Andreopoulos B."/>
            <person name="Lu D."/>
            <person name="Skrede I."/>
            <person name="Drula E."/>
            <person name="Henrissat B."/>
            <person name="Morin E."/>
            <person name="Kohler A."/>
            <person name="Barry K."/>
            <person name="LaButti K."/>
            <person name="Morin E."/>
            <person name="Salamov A."/>
            <person name="Lipzen A."/>
            <person name="Mereny Z."/>
            <person name="Hegedus B."/>
            <person name="Baldrian P."/>
            <person name="Stursova M."/>
            <person name="Weitz H."/>
            <person name="Taylor A."/>
            <person name="Grigoriev I.V."/>
            <person name="Nagy L.G."/>
            <person name="Martin F."/>
            <person name="Kauserud H."/>
        </authorList>
    </citation>
    <scope>NUCLEOTIDE SEQUENCE</scope>
    <source>
        <strain evidence="1">CBHHK200</strain>
    </source>
</reference>
<keyword evidence="2" id="KW-1185">Reference proteome</keyword>
<dbReference type="SUPFAM" id="SSF52047">
    <property type="entry name" value="RNI-like"/>
    <property type="match status" value="1"/>
</dbReference>
<name>A0AAD6SQP7_9AGAR</name>
<proteinExistence type="predicted"/>
<dbReference type="Gene3D" id="3.80.10.10">
    <property type="entry name" value="Ribonuclease Inhibitor"/>
    <property type="match status" value="1"/>
</dbReference>
<gene>
    <name evidence="1" type="ORF">C8F04DRAFT_1112883</name>
</gene>
<dbReference type="InterPro" id="IPR032675">
    <property type="entry name" value="LRR_dom_sf"/>
</dbReference>
<evidence type="ECO:0000313" key="1">
    <source>
        <dbReference type="EMBL" id="KAJ7030730.1"/>
    </source>
</evidence>
<sequence>MSGSLQSDPLAVHAQALALLAKLRATTAYPTAETAAILTKTITAVKDIEGTIHCSNAFSSPVSRIPPEILCDCFRRTLPHARIIRGTFHNTRVPTAPWRLALVCRYWREAALQDAQLWSSIHISSTAAPSPFSKIYPLPALETQILRSGSAPLDIFLRWVHVDDMGPLLLRFAELLVDHSVRWRSLKFIWDEGMEDILLTLSRVRGRLPLLESVQIRSPFASHLDIGDVFTIAPQLQEFILTSCAPNINVPWRPFSAPWQQITHLRAHFVIDGEESLKISILQNIPNLDDCGILMDDVIMASQSSIIVLPCLRRLFVSRGWVLSFLETPKLEYLFVKPQEDHLILPFLRRSGCQLTGLKVFQSSSPNLIHLLTHLPTLAHFEISFYQPHNKPTAPLFHAMAASTAASTMLCPHLESMCIDLFPPELELFRNGPASHIYRAVAAMAESRWANGSLKRLRFHAHTDTHAGMPVDRFNALRGQGLDILVFNDRYSNSEEMILNPDMICP</sequence>
<dbReference type="EMBL" id="JARJCM010000088">
    <property type="protein sequence ID" value="KAJ7030730.1"/>
    <property type="molecule type" value="Genomic_DNA"/>
</dbReference>
<organism evidence="1 2">
    <name type="scientific">Mycena alexandri</name>
    <dbReference type="NCBI Taxonomy" id="1745969"/>
    <lineage>
        <taxon>Eukaryota</taxon>
        <taxon>Fungi</taxon>
        <taxon>Dikarya</taxon>
        <taxon>Basidiomycota</taxon>
        <taxon>Agaricomycotina</taxon>
        <taxon>Agaricomycetes</taxon>
        <taxon>Agaricomycetidae</taxon>
        <taxon>Agaricales</taxon>
        <taxon>Marasmiineae</taxon>
        <taxon>Mycenaceae</taxon>
        <taxon>Mycena</taxon>
    </lineage>
</organism>
<evidence type="ECO:0000313" key="2">
    <source>
        <dbReference type="Proteomes" id="UP001218188"/>
    </source>
</evidence>
<dbReference type="AlphaFoldDB" id="A0AAD6SQP7"/>